<keyword evidence="4" id="KW-0206">Cytoskeleton</keyword>
<dbReference type="PANTHER" id="PTHR14871">
    <property type="entry name" value="DYNEIN REGULATORY COMPLEX PROTEIN 9"/>
    <property type="match status" value="1"/>
</dbReference>
<evidence type="ECO:0000256" key="7">
    <source>
        <dbReference type="SAM" id="MobiDB-lite"/>
    </source>
</evidence>
<keyword evidence="10" id="KW-1185">Reference proteome</keyword>
<proteinExistence type="predicted"/>
<dbReference type="OrthoDB" id="10254713at2759"/>
<evidence type="ECO:0000313" key="9">
    <source>
        <dbReference type="EMBL" id="PAA94711.1"/>
    </source>
</evidence>
<dbReference type="CDD" id="cd23766">
    <property type="entry name" value="IQCG"/>
    <property type="match status" value="1"/>
</dbReference>
<dbReference type="GO" id="GO:0007288">
    <property type="term" value="P:sperm axoneme assembly"/>
    <property type="evidence" value="ECO:0007669"/>
    <property type="project" value="TreeGrafter"/>
</dbReference>
<feature type="compositionally biased region" description="Basic residues" evidence="7">
    <location>
        <begin position="365"/>
        <end position="386"/>
    </location>
</feature>
<comment type="caution">
    <text evidence="8">The sequence shown here is derived from an EMBL/GenBank/DDBJ whole genome shotgun (WGS) entry which is preliminary data.</text>
</comment>
<dbReference type="GO" id="GO:0005856">
    <property type="term" value="C:cytoskeleton"/>
    <property type="evidence" value="ECO:0007669"/>
    <property type="project" value="UniProtKB-SubCell"/>
</dbReference>
<name>A0A267GPL7_9PLAT</name>
<dbReference type="GO" id="GO:0005737">
    <property type="term" value="C:cytoplasm"/>
    <property type="evidence" value="ECO:0007669"/>
    <property type="project" value="TreeGrafter"/>
</dbReference>
<evidence type="ECO:0000256" key="6">
    <source>
        <dbReference type="SAM" id="Coils"/>
    </source>
</evidence>
<sequence>MLRGSQAVYAATVLEDCVDELNILGSIMPYSYESKHNAIQMVSDEIQDVIETQRDIEERYNQAMLARTGVLGCLPGDILEAQQEIMAASTDLKGGNNLMSKAMRQNPLTPDNLEKVQEDRNFLEQVMRIAYKELLESGSFESLQQAVASEEDKKQELQQIIVREENSRLRIKELRRQIEDIVKEKEAEVQARTEMIAHLKDVYQETKAKTGMEMKYVSKTCTVNVEQTANKCNLSEGQLREEIEQLKKFTDQETRVNAETESWLRTHCDQLEKKMDGWNSKLKQDVEDLQHRLDVLKQSKLKDLQKLETLTKTYKEYEAVVIEDRIEKEKERRRKEQEAIELGSALKIQSWFRTIMVQKSLGPFGKKKKKGKKGKGKGKKGGKKKK</sequence>
<evidence type="ECO:0000256" key="2">
    <source>
        <dbReference type="ARBA" id="ARBA00004316"/>
    </source>
</evidence>
<feature type="coiled-coil region" evidence="6">
    <location>
        <begin position="113"/>
        <end position="191"/>
    </location>
</feature>
<organism evidence="8 10">
    <name type="scientific">Macrostomum lignano</name>
    <dbReference type="NCBI Taxonomy" id="282301"/>
    <lineage>
        <taxon>Eukaryota</taxon>
        <taxon>Metazoa</taxon>
        <taxon>Spiralia</taxon>
        <taxon>Lophotrochozoa</taxon>
        <taxon>Platyhelminthes</taxon>
        <taxon>Rhabditophora</taxon>
        <taxon>Macrostomorpha</taxon>
        <taxon>Macrostomida</taxon>
        <taxon>Macrostomidae</taxon>
        <taxon>Macrostomum</taxon>
    </lineage>
</organism>
<dbReference type="Proteomes" id="UP000215902">
    <property type="component" value="Unassembled WGS sequence"/>
</dbReference>
<evidence type="ECO:0000256" key="1">
    <source>
        <dbReference type="ARBA" id="ARBA00004245"/>
    </source>
</evidence>
<feature type="coiled-coil region" evidence="6">
    <location>
        <begin position="268"/>
        <end position="339"/>
    </location>
</feature>
<comment type="subcellular location">
    <subcellularLocation>
        <location evidence="2">Cell projection</location>
    </subcellularLocation>
    <subcellularLocation>
        <location evidence="1">Cytoplasm</location>
        <location evidence="1">Cytoskeleton</location>
    </subcellularLocation>
</comment>
<dbReference type="AlphaFoldDB" id="A0A267GPL7"/>
<evidence type="ECO:0000256" key="3">
    <source>
        <dbReference type="ARBA" id="ARBA00022490"/>
    </source>
</evidence>
<reference evidence="8 10" key="1">
    <citation type="submission" date="2017-06" db="EMBL/GenBank/DDBJ databases">
        <title>A platform for efficient transgenesis in Macrostomum lignano, a flatworm model organism for stem cell research.</title>
        <authorList>
            <person name="Berezikov E."/>
        </authorList>
    </citation>
    <scope>NUCLEOTIDE SEQUENCE [LARGE SCALE GENOMIC DNA]</scope>
    <source>
        <strain evidence="8">DV1</strain>
        <tissue evidence="8">Whole organism</tissue>
    </source>
</reference>
<protein>
    <recommendedName>
        <fullName evidence="11">Dynein regulatory complex protein 9</fullName>
    </recommendedName>
</protein>
<evidence type="ECO:0008006" key="11">
    <source>
        <dbReference type="Google" id="ProtNLM"/>
    </source>
</evidence>
<keyword evidence="3" id="KW-0963">Cytoplasm</keyword>
<dbReference type="STRING" id="282301.A0A267GPL7"/>
<evidence type="ECO:0000256" key="4">
    <source>
        <dbReference type="ARBA" id="ARBA00023212"/>
    </source>
</evidence>
<dbReference type="GO" id="GO:0036126">
    <property type="term" value="C:sperm flagellum"/>
    <property type="evidence" value="ECO:0007669"/>
    <property type="project" value="TreeGrafter"/>
</dbReference>
<evidence type="ECO:0000256" key="5">
    <source>
        <dbReference type="ARBA" id="ARBA00023273"/>
    </source>
</evidence>
<accession>A0A267GPL7</accession>
<dbReference type="InterPro" id="IPR042618">
    <property type="entry name" value="IQCG"/>
</dbReference>
<dbReference type="EMBL" id="NIVC01000003">
    <property type="protein sequence ID" value="PAA94711.1"/>
    <property type="molecule type" value="Genomic_DNA"/>
</dbReference>
<keyword evidence="6" id="KW-0175">Coiled coil</keyword>
<evidence type="ECO:0000313" key="10">
    <source>
        <dbReference type="Proteomes" id="UP000215902"/>
    </source>
</evidence>
<dbReference type="PANTHER" id="PTHR14871:SF1">
    <property type="entry name" value="DYNEIN REGULATORY COMPLEX PROTEIN 9"/>
    <property type="match status" value="1"/>
</dbReference>
<gene>
    <name evidence="8" type="ORF">BOX15_Mlig016755g2</name>
    <name evidence="9" type="ORF">BOX15_Mlig016755g3</name>
</gene>
<keyword evidence="5" id="KW-0966">Cell projection</keyword>
<feature type="region of interest" description="Disordered" evidence="7">
    <location>
        <begin position="362"/>
        <end position="386"/>
    </location>
</feature>
<evidence type="ECO:0000313" key="8">
    <source>
        <dbReference type="EMBL" id="PAA87374.1"/>
    </source>
</evidence>
<dbReference type="EMBL" id="NIVC01000236">
    <property type="protein sequence ID" value="PAA87374.1"/>
    <property type="molecule type" value="Genomic_DNA"/>
</dbReference>